<reference evidence="1 2" key="1">
    <citation type="journal article" date="2014" name="BMC Genomics">
        <title>Genome and secretome analysis of the hemibiotrophic fungal pathogen, Moniliophthora roreri, which causes frosty pod rot disease of cacao: mechanisms of the biotrophic and necrotrophic phases.</title>
        <authorList>
            <person name="Meinhardt L.W."/>
            <person name="Costa G.G.L."/>
            <person name="Thomazella D.P.T."/>
            <person name="Teixeira P.J.P.L."/>
            <person name="Carazzolle M.F."/>
            <person name="Schuster S.C."/>
            <person name="Carlson J.E."/>
            <person name="Guiltinan M.J."/>
            <person name="Mieczkowski P."/>
            <person name="Farmer A."/>
            <person name="Ramaraj T."/>
            <person name="Crozier J."/>
            <person name="Davis R.E."/>
            <person name="Shao J."/>
            <person name="Melnick R.L."/>
            <person name="Pereira G.A.G."/>
            <person name="Bailey B.A."/>
        </authorList>
    </citation>
    <scope>NUCLEOTIDE SEQUENCE [LARGE SCALE GENOMIC DNA]</scope>
    <source>
        <strain evidence="1 2">MCA 2997</strain>
    </source>
</reference>
<protein>
    <submittedName>
        <fullName evidence="1">Uncharacterized protein</fullName>
    </submittedName>
</protein>
<evidence type="ECO:0000313" key="1">
    <source>
        <dbReference type="EMBL" id="ESK80676.1"/>
    </source>
</evidence>
<organism evidence="1 2">
    <name type="scientific">Moniliophthora roreri (strain MCA 2997)</name>
    <name type="common">Cocoa frosty pod rot fungus</name>
    <name type="synonym">Crinipellis roreri</name>
    <dbReference type="NCBI Taxonomy" id="1381753"/>
    <lineage>
        <taxon>Eukaryota</taxon>
        <taxon>Fungi</taxon>
        <taxon>Dikarya</taxon>
        <taxon>Basidiomycota</taxon>
        <taxon>Agaricomycotina</taxon>
        <taxon>Agaricomycetes</taxon>
        <taxon>Agaricomycetidae</taxon>
        <taxon>Agaricales</taxon>
        <taxon>Marasmiineae</taxon>
        <taxon>Marasmiaceae</taxon>
        <taxon>Moniliophthora</taxon>
    </lineage>
</organism>
<dbReference type="HOGENOM" id="CLU_2067017_0_0_1"/>
<comment type="caution">
    <text evidence="1">The sequence shown here is derived from an EMBL/GenBank/DDBJ whole genome shotgun (WGS) entry which is preliminary data.</text>
</comment>
<evidence type="ECO:0000313" key="2">
    <source>
        <dbReference type="Proteomes" id="UP000017559"/>
    </source>
</evidence>
<name>V2WJH7_MONRO</name>
<dbReference type="EMBL" id="AWSO01003149">
    <property type="protein sequence ID" value="ESK80676.1"/>
    <property type="molecule type" value="Genomic_DNA"/>
</dbReference>
<sequence>QGHSKTSRRRTGRFFVTPARYHDLHSASQVLRVMPQAKLGKSLSTLSIQFGILYAIYQNLKFSNTEFFGTSNVPVIFKFMKIPLPSPYIDGVSSELKIKTKVKVKLTIIDVWNPTSNSI</sequence>
<dbReference type="Proteomes" id="UP000017559">
    <property type="component" value="Unassembled WGS sequence"/>
</dbReference>
<gene>
    <name evidence="1" type="ORF">Moror_15542</name>
</gene>
<dbReference type="KEGG" id="mrr:Moror_15542"/>
<accession>V2WJH7</accession>
<dbReference type="AlphaFoldDB" id="V2WJH7"/>
<keyword evidence="2" id="KW-1185">Reference proteome</keyword>
<feature type="non-terminal residue" evidence="1">
    <location>
        <position position="1"/>
    </location>
</feature>
<proteinExistence type="predicted"/>